<dbReference type="PANTHER" id="PTHR34039:SF1">
    <property type="entry name" value="UPF0102 PROTEIN YRAN"/>
    <property type="match status" value="1"/>
</dbReference>
<dbReference type="NCBIfam" id="NF009150">
    <property type="entry name" value="PRK12497.1-3"/>
    <property type="match status" value="1"/>
</dbReference>
<reference evidence="4" key="1">
    <citation type="journal article" date="2019" name="Int. J. Syst. Evol. Microbiol.">
        <title>The Global Catalogue of Microorganisms (GCM) 10K type strain sequencing project: providing services to taxonomists for standard genome sequencing and annotation.</title>
        <authorList>
            <consortium name="The Broad Institute Genomics Platform"/>
            <consortium name="The Broad Institute Genome Sequencing Center for Infectious Disease"/>
            <person name="Wu L."/>
            <person name="Ma J."/>
        </authorList>
    </citation>
    <scope>NUCLEOTIDE SEQUENCE [LARGE SCALE GENOMIC DNA]</scope>
    <source>
        <strain evidence="4">KACC 14249</strain>
    </source>
</reference>
<dbReference type="SUPFAM" id="SSF52980">
    <property type="entry name" value="Restriction endonuclease-like"/>
    <property type="match status" value="1"/>
</dbReference>
<dbReference type="NCBIfam" id="NF009154">
    <property type="entry name" value="PRK12497.3-3"/>
    <property type="match status" value="1"/>
</dbReference>
<gene>
    <name evidence="3" type="ORF">ACFQDO_19645</name>
</gene>
<evidence type="ECO:0000313" key="3">
    <source>
        <dbReference type="EMBL" id="MFC6009351.1"/>
    </source>
</evidence>
<name>A0ABW1JIX5_9ACTN</name>
<dbReference type="Gene3D" id="3.40.1350.10">
    <property type="match status" value="1"/>
</dbReference>
<dbReference type="InterPro" id="IPR011335">
    <property type="entry name" value="Restrct_endonuc-II-like"/>
</dbReference>
<dbReference type="PANTHER" id="PTHR34039">
    <property type="entry name" value="UPF0102 PROTEIN YRAN"/>
    <property type="match status" value="1"/>
</dbReference>
<comment type="similarity">
    <text evidence="1 2">Belongs to the UPF0102 family.</text>
</comment>
<dbReference type="Proteomes" id="UP001596189">
    <property type="component" value="Unassembled WGS sequence"/>
</dbReference>
<sequence>MAAKDTLGRYGEDVAARHLVELGYQVLCRNWRCELGEIDIVARDGDWLVVCEVKTRRSTVCGKPVEAVTARKVARLRRLAARWLSESGLHPPHVRIDVVSVLRPPTGRALVEHLRAVA</sequence>
<dbReference type="EMBL" id="JBHSRD010000008">
    <property type="protein sequence ID" value="MFC6009351.1"/>
    <property type="molecule type" value="Genomic_DNA"/>
</dbReference>
<dbReference type="InterPro" id="IPR003509">
    <property type="entry name" value="UPF0102_YraN-like"/>
</dbReference>
<protein>
    <recommendedName>
        <fullName evidence="2">UPF0102 protein ACFQDO_19645</fullName>
    </recommendedName>
</protein>
<dbReference type="Pfam" id="PF02021">
    <property type="entry name" value="UPF0102"/>
    <property type="match status" value="1"/>
</dbReference>
<keyword evidence="4" id="KW-1185">Reference proteome</keyword>
<dbReference type="InterPro" id="IPR011856">
    <property type="entry name" value="tRNA_endonuc-like_dom_sf"/>
</dbReference>
<accession>A0ABW1JIX5</accession>
<comment type="caution">
    <text evidence="3">The sequence shown here is derived from an EMBL/GenBank/DDBJ whole genome shotgun (WGS) entry which is preliminary data.</text>
</comment>
<dbReference type="RefSeq" id="WP_345717866.1">
    <property type="nucleotide sequence ID" value="NZ_BAABFP010000007.1"/>
</dbReference>
<dbReference type="HAMAP" id="MF_00048">
    <property type="entry name" value="UPF0102"/>
    <property type="match status" value="1"/>
</dbReference>
<evidence type="ECO:0000256" key="2">
    <source>
        <dbReference type="HAMAP-Rule" id="MF_00048"/>
    </source>
</evidence>
<evidence type="ECO:0000256" key="1">
    <source>
        <dbReference type="ARBA" id="ARBA00006738"/>
    </source>
</evidence>
<evidence type="ECO:0000313" key="4">
    <source>
        <dbReference type="Proteomes" id="UP001596189"/>
    </source>
</evidence>
<organism evidence="3 4">
    <name type="scientific">Angustibacter luteus</name>
    <dbReference type="NCBI Taxonomy" id="658456"/>
    <lineage>
        <taxon>Bacteria</taxon>
        <taxon>Bacillati</taxon>
        <taxon>Actinomycetota</taxon>
        <taxon>Actinomycetes</taxon>
        <taxon>Kineosporiales</taxon>
        <taxon>Kineosporiaceae</taxon>
    </lineage>
</organism>
<dbReference type="CDD" id="cd20736">
    <property type="entry name" value="PoNe_Nuclease"/>
    <property type="match status" value="1"/>
</dbReference>
<proteinExistence type="inferred from homology"/>